<organism evidence="2 3">
    <name type="scientific">Saxibacter everestensis</name>
    <dbReference type="NCBI Taxonomy" id="2909229"/>
    <lineage>
        <taxon>Bacteria</taxon>
        <taxon>Bacillati</taxon>
        <taxon>Actinomycetota</taxon>
        <taxon>Actinomycetes</taxon>
        <taxon>Micrococcales</taxon>
        <taxon>Brevibacteriaceae</taxon>
        <taxon>Saxibacter</taxon>
    </lineage>
</organism>
<accession>A0ABY8QQT6</accession>
<evidence type="ECO:0000256" key="1">
    <source>
        <dbReference type="SAM" id="MobiDB-lite"/>
    </source>
</evidence>
<gene>
    <name evidence="2" type="ORF">LWF01_14850</name>
</gene>
<reference evidence="2 3" key="1">
    <citation type="submission" date="2023-05" db="EMBL/GenBank/DDBJ databases">
        <title>Lithophilousrod everest ZFBP1038 complete genpme.</title>
        <authorList>
            <person name="Tian M."/>
        </authorList>
    </citation>
    <scope>NUCLEOTIDE SEQUENCE [LARGE SCALE GENOMIC DNA]</scope>
    <source>
        <strain evidence="2 3">ZFBP1038</strain>
    </source>
</reference>
<dbReference type="EMBL" id="CP090958">
    <property type="protein sequence ID" value="WGW11355.1"/>
    <property type="molecule type" value="Genomic_DNA"/>
</dbReference>
<keyword evidence="3" id="KW-1185">Reference proteome</keyword>
<evidence type="ECO:0008006" key="4">
    <source>
        <dbReference type="Google" id="ProtNLM"/>
    </source>
</evidence>
<proteinExistence type="predicted"/>
<protein>
    <recommendedName>
        <fullName evidence="4">Fibronectin type-III domain-containing protein</fullName>
    </recommendedName>
</protein>
<evidence type="ECO:0000313" key="3">
    <source>
        <dbReference type="Proteomes" id="UP001209083"/>
    </source>
</evidence>
<evidence type="ECO:0000313" key="2">
    <source>
        <dbReference type="EMBL" id="WGW11355.1"/>
    </source>
</evidence>
<dbReference type="RefSeq" id="WP_349638142.1">
    <property type="nucleotide sequence ID" value="NZ_CP090958.1"/>
</dbReference>
<feature type="region of interest" description="Disordered" evidence="1">
    <location>
        <begin position="1"/>
        <end position="21"/>
    </location>
</feature>
<sequence>MLAGGLPAMAATPGENPDGSRLVTDGTKVSIVAGQTVLTTTTVPEGEADLKVVSYLGAPAVMYAEADDTTDPLPAISSVASAEAVRLFWEDVTHKTEPFTVTRNDEVIGTTSDLNFTDTTAVAGVEYDYVVTTASTDDYEAPEDVGTGVEAPEGPVSSPQDPVVAEPPIIWLPQPETEVPEIIESQVEPDNEPGPISIGVLASRLSAAKGAAEQFVSAAKAKSTSKATLRYTTFISSKTVKTFMCELKDRRYGGDDRGYSATARSYRTRVQVNATFGKSASVTAGKRVQDTHSYNTSGKLVGTRNAGSKGIKVLVKSRSATRAKVRINHSVGNPFCYTGAIKYNMDVTLSKYGGYKVAGSHRQAPHHEVYRSRDDGPFYFVYKKAAKSFTCLVAGACKSAKVNKSTL</sequence>
<dbReference type="Proteomes" id="UP001209083">
    <property type="component" value="Chromosome"/>
</dbReference>
<name>A0ABY8QQT6_9MICO</name>